<keyword evidence="3 6" id="KW-0732">Signal</keyword>
<sequence>MVHRTLAIAALAAAGFAAPVLADQYETIYVEEEVIDTTTTDLSLRIGIGGLVQPDYEGSDDYEIAPWPIVSLEYLRLPGLGEFGGRTVGFSIGPSFGFVGERDQFSDPALIGLGNVDAAFELGLKAAYEVDHWGAYAALRQGFGGHEGLVGEAALYGVWRPVDQFVLRVGPDVSYATSEYFDTYFSVTPTQSFLSGLPVYNAGSGFKSVGIQGLAVYSLTEKVDLHFRAGYDRLVSGAADSPIVTTAGSRDQFTAGMGISYRIDLDLFD</sequence>
<protein>
    <submittedName>
        <fullName evidence="7">MipA/OmpV family protein</fullName>
    </submittedName>
</protein>
<evidence type="ECO:0000256" key="4">
    <source>
        <dbReference type="ARBA" id="ARBA00023136"/>
    </source>
</evidence>
<dbReference type="Proteomes" id="UP001378188">
    <property type="component" value="Unassembled WGS sequence"/>
</dbReference>
<dbReference type="PANTHER" id="PTHR38776">
    <property type="entry name" value="MLTA-INTERACTING PROTEIN-RELATED"/>
    <property type="match status" value="1"/>
</dbReference>
<dbReference type="PANTHER" id="PTHR38776:SF1">
    <property type="entry name" value="MLTA-INTERACTING PROTEIN-RELATED"/>
    <property type="match status" value="1"/>
</dbReference>
<comment type="caution">
    <text evidence="7">The sequence shown here is derived from an EMBL/GenBank/DDBJ whole genome shotgun (WGS) entry which is preliminary data.</text>
</comment>
<keyword evidence="8" id="KW-1185">Reference proteome</keyword>
<evidence type="ECO:0000256" key="6">
    <source>
        <dbReference type="SAM" id="SignalP"/>
    </source>
</evidence>
<feature type="signal peptide" evidence="6">
    <location>
        <begin position="1"/>
        <end position="22"/>
    </location>
</feature>
<proteinExistence type="inferred from homology"/>
<evidence type="ECO:0000313" key="8">
    <source>
        <dbReference type="Proteomes" id="UP001378188"/>
    </source>
</evidence>
<dbReference type="GO" id="GO:0009279">
    <property type="term" value="C:cell outer membrane"/>
    <property type="evidence" value="ECO:0007669"/>
    <property type="project" value="UniProtKB-SubCell"/>
</dbReference>
<keyword evidence="4" id="KW-0472">Membrane</keyword>
<evidence type="ECO:0000256" key="5">
    <source>
        <dbReference type="ARBA" id="ARBA00023237"/>
    </source>
</evidence>
<comment type="subcellular location">
    <subcellularLocation>
        <location evidence="1">Cell outer membrane</location>
    </subcellularLocation>
</comment>
<dbReference type="InterPro" id="IPR010583">
    <property type="entry name" value="MipA"/>
</dbReference>
<reference evidence="7 8" key="1">
    <citation type="submission" date="2024-02" db="EMBL/GenBank/DDBJ databases">
        <title>Genome analysis and characterization of Microbaculum marinisediminis sp. nov., isolated from marine sediment.</title>
        <authorList>
            <person name="Du Z.-J."/>
            <person name="Ye Y.-Q."/>
            <person name="Zhang Z.-R."/>
            <person name="Yuan S.-M."/>
            <person name="Zhang X.-Y."/>
        </authorList>
    </citation>
    <scope>NUCLEOTIDE SEQUENCE [LARGE SCALE GENOMIC DNA]</scope>
    <source>
        <strain evidence="7 8">SDUM1044001</strain>
    </source>
</reference>
<evidence type="ECO:0000313" key="7">
    <source>
        <dbReference type="EMBL" id="MEJ8574136.1"/>
    </source>
</evidence>
<dbReference type="Pfam" id="PF06629">
    <property type="entry name" value="MipA"/>
    <property type="match status" value="1"/>
</dbReference>
<keyword evidence="5" id="KW-0998">Cell outer membrane</keyword>
<name>A0AAW9S2T8_9HYPH</name>
<dbReference type="EMBL" id="JAZHOF010000010">
    <property type="protein sequence ID" value="MEJ8574136.1"/>
    <property type="molecule type" value="Genomic_DNA"/>
</dbReference>
<comment type="similarity">
    <text evidence="2">Belongs to the MipA/OmpV family.</text>
</comment>
<feature type="chain" id="PRO_5043903349" evidence="6">
    <location>
        <begin position="23"/>
        <end position="269"/>
    </location>
</feature>
<evidence type="ECO:0000256" key="1">
    <source>
        <dbReference type="ARBA" id="ARBA00004442"/>
    </source>
</evidence>
<gene>
    <name evidence="7" type="ORF">V3328_21805</name>
</gene>
<evidence type="ECO:0000256" key="3">
    <source>
        <dbReference type="ARBA" id="ARBA00022729"/>
    </source>
</evidence>
<evidence type="ECO:0000256" key="2">
    <source>
        <dbReference type="ARBA" id="ARBA00005722"/>
    </source>
</evidence>
<dbReference type="AlphaFoldDB" id="A0AAW9S2T8"/>
<dbReference type="RefSeq" id="WP_340331837.1">
    <property type="nucleotide sequence ID" value="NZ_JAZHOF010000010.1"/>
</dbReference>
<accession>A0AAW9S2T8</accession>
<organism evidence="7 8">
    <name type="scientific">Microbaculum marinum</name>
    <dbReference type="NCBI Taxonomy" id="1764581"/>
    <lineage>
        <taxon>Bacteria</taxon>
        <taxon>Pseudomonadati</taxon>
        <taxon>Pseudomonadota</taxon>
        <taxon>Alphaproteobacteria</taxon>
        <taxon>Hyphomicrobiales</taxon>
        <taxon>Tepidamorphaceae</taxon>
        <taxon>Microbaculum</taxon>
    </lineage>
</organism>